<sequence>RHPSYILSLLKMASTLKGGGLALSLIILIVASSTFDTISLADARTHARQLANRCEDPGQSDLRGCGGGGGGKGKGGSGGRSPRPGISHGPSPGSSHCKKGCCGMSKKQLCECCK</sequence>
<dbReference type="AlphaFoldDB" id="A0AAD5C019"/>
<dbReference type="Proteomes" id="UP001206925">
    <property type="component" value="Unassembled WGS sequence"/>
</dbReference>
<evidence type="ECO:0000256" key="1">
    <source>
        <dbReference type="SAM" id="MobiDB-lite"/>
    </source>
</evidence>
<organism evidence="2 3">
    <name type="scientific">Ambrosia artemisiifolia</name>
    <name type="common">Common ragweed</name>
    <dbReference type="NCBI Taxonomy" id="4212"/>
    <lineage>
        <taxon>Eukaryota</taxon>
        <taxon>Viridiplantae</taxon>
        <taxon>Streptophyta</taxon>
        <taxon>Embryophyta</taxon>
        <taxon>Tracheophyta</taxon>
        <taxon>Spermatophyta</taxon>
        <taxon>Magnoliopsida</taxon>
        <taxon>eudicotyledons</taxon>
        <taxon>Gunneridae</taxon>
        <taxon>Pentapetalae</taxon>
        <taxon>asterids</taxon>
        <taxon>campanulids</taxon>
        <taxon>Asterales</taxon>
        <taxon>Asteraceae</taxon>
        <taxon>Asteroideae</taxon>
        <taxon>Heliantheae alliance</taxon>
        <taxon>Heliantheae</taxon>
        <taxon>Ambrosia</taxon>
    </lineage>
</organism>
<proteinExistence type="predicted"/>
<feature type="compositionally biased region" description="Low complexity" evidence="1">
    <location>
        <begin position="80"/>
        <end position="95"/>
    </location>
</feature>
<gene>
    <name evidence="2" type="ORF">M8C21_015349</name>
</gene>
<comment type="caution">
    <text evidence="2">The sequence shown here is derived from an EMBL/GenBank/DDBJ whole genome shotgun (WGS) entry which is preliminary data.</text>
</comment>
<keyword evidence="3" id="KW-1185">Reference proteome</keyword>
<name>A0AAD5C019_AMBAR</name>
<evidence type="ECO:0000313" key="2">
    <source>
        <dbReference type="EMBL" id="KAI7732871.1"/>
    </source>
</evidence>
<dbReference type="EMBL" id="JAMZMK010010124">
    <property type="protein sequence ID" value="KAI7732871.1"/>
    <property type="molecule type" value="Genomic_DNA"/>
</dbReference>
<protein>
    <submittedName>
        <fullName evidence="2">Uncharacterized protein</fullName>
    </submittedName>
</protein>
<feature type="non-terminal residue" evidence="2">
    <location>
        <position position="1"/>
    </location>
</feature>
<accession>A0AAD5C019</accession>
<feature type="compositionally biased region" description="Gly residues" evidence="1">
    <location>
        <begin position="64"/>
        <end position="79"/>
    </location>
</feature>
<evidence type="ECO:0000313" key="3">
    <source>
        <dbReference type="Proteomes" id="UP001206925"/>
    </source>
</evidence>
<feature type="region of interest" description="Disordered" evidence="1">
    <location>
        <begin position="52"/>
        <end position="102"/>
    </location>
</feature>
<reference evidence="2" key="1">
    <citation type="submission" date="2022-06" db="EMBL/GenBank/DDBJ databases">
        <title>Uncovering the hologenomic basis of an extraordinary plant invasion.</title>
        <authorList>
            <person name="Bieker V.C."/>
            <person name="Martin M.D."/>
            <person name="Gilbert T."/>
            <person name="Hodgins K."/>
            <person name="Battlay P."/>
            <person name="Petersen B."/>
            <person name="Wilson J."/>
        </authorList>
    </citation>
    <scope>NUCLEOTIDE SEQUENCE</scope>
    <source>
        <strain evidence="2">AA19_3_7</strain>
        <tissue evidence="2">Leaf</tissue>
    </source>
</reference>